<evidence type="ECO:0000256" key="17">
    <source>
        <dbReference type="SAM" id="MobiDB-lite"/>
    </source>
</evidence>
<accession>A0A1A7XYD6</accession>
<dbReference type="PANTHER" id="PTHR13161">
    <property type="entry name" value="SPLICING FACTOR SUPPRESSOR OF WHITE APRICOT"/>
    <property type="match status" value="1"/>
</dbReference>
<evidence type="ECO:0000256" key="10">
    <source>
        <dbReference type="ARBA" id="ARBA00023163"/>
    </source>
</evidence>
<evidence type="ECO:0000256" key="11">
    <source>
        <dbReference type="ARBA" id="ARBA00023187"/>
    </source>
</evidence>
<proteinExistence type="predicted"/>
<feature type="compositionally biased region" description="Basic residues" evidence="17">
    <location>
        <begin position="808"/>
        <end position="825"/>
    </location>
</feature>
<evidence type="ECO:0000256" key="9">
    <source>
        <dbReference type="ARBA" id="ARBA00023054"/>
    </source>
</evidence>
<evidence type="ECO:0000256" key="14">
    <source>
        <dbReference type="ARBA" id="ARBA00078360"/>
    </source>
</evidence>
<feature type="compositionally biased region" description="Basic and acidic residues" evidence="17">
    <location>
        <begin position="749"/>
        <end position="778"/>
    </location>
</feature>
<dbReference type="Gene3D" id="1.10.10.790">
    <property type="entry name" value="Surp module"/>
    <property type="match status" value="2"/>
</dbReference>
<feature type="compositionally biased region" description="Basic residues" evidence="17">
    <location>
        <begin position="779"/>
        <end position="801"/>
    </location>
</feature>
<keyword evidence="6" id="KW-0694">RNA-binding</keyword>
<keyword evidence="12" id="KW-0539">Nucleus</keyword>
<evidence type="ECO:0000256" key="8">
    <source>
        <dbReference type="ARBA" id="ARBA00023015"/>
    </source>
</evidence>
<evidence type="ECO:0000256" key="15">
    <source>
        <dbReference type="ARBA" id="ARBA00079562"/>
    </source>
</evidence>
<keyword evidence="10" id="KW-0804">Transcription</keyword>
<evidence type="ECO:0000256" key="4">
    <source>
        <dbReference type="ARBA" id="ARBA00022664"/>
    </source>
</evidence>
<evidence type="ECO:0000313" key="19">
    <source>
        <dbReference type="EMBL" id="SBP23038.1"/>
    </source>
</evidence>
<dbReference type="InterPro" id="IPR035967">
    <property type="entry name" value="SWAP/Surp_sf"/>
</dbReference>
<feature type="domain" description="SURP motif" evidence="18">
    <location>
        <begin position="466"/>
        <end position="506"/>
    </location>
</feature>
<dbReference type="SMART" id="SM01141">
    <property type="entry name" value="DRY_EERY"/>
    <property type="match status" value="1"/>
</dbReference>
<evidence type="ECO:0000256" key="16">
    <source>
        <dbReference type="SAM" id="Coils"/>
    </source>
</evidence>
<feature type="compositionally biased region" description="Polar residues" evidence="17">
    <location>
        <begin position="718"/>
        <end position="728"/>
    </location>
</feature>
<organism evidence="19">
    <name type="scientific">Iconisemion striatum</name>
    <dbReference type="NCBI Taxonomy" id="60296"/>
    <lineage>
        <taxon>Eukaryota</taxon>
        <taxon>Metazoa</taxon>
        <taxon>Chordata</taxon>
        <taxon>Craniata</taxon>
        <taxon>Vertebrata</taxon>
        <taxon>Euteleostomi</taxon>
        <taxon>Actinopterygii</taxon>
        <taxon>Neopterygii</taxon>
        <taxon>Teleostei</taxon>
        <taxon>Neoteleostei</taxon>
        <taxon>Acanthomorphata</taxon>
        <taxon>Ovalentaria</taxon>
        <taxon>Atherinomorphae</taxon>
        <taxon>Cyprinodontiformes</taxon>
        <taxon>Nothobranchiidae</taxon>
        <taxon>Iconisemion</taxon>
    </lineage>
</organism>
<protein>
    <recommendedName>
        <fullName evidence="13">Splicing factor, suppressor of white-apricot homolog</fullName>
    </recommendedName>
    <alternativeName>
        <fullName evidence="15">Splicing factor, arginine/serine-rich 8</fullName>
    </alternativeName>
    <alternativeName>
        <fullName evidence="14">Suppressor of white apricot protein homolog</fullName>
    </alternativeName>
</protein>
<keyword evidence="11" id="KW-0508">mRNA splicing</keyword>
<dbReference type="GO" id="GO:0000395">
    <property type="term" value="P:mRNA 5'-splice site recognition"/>
    <property type="evidence" value="ECO:0007669"/>
    <property type="project" value="TreeGrafter"/>
</dbReference>
<feature type="compositionally biased region" description="Low complexity" evidence="17">
    <location>
        <begin position="738"/>
        <end position="748"/>
    </location>
</feature>
<dbReference type="InterPro" id="IPR019147">
    <property type="entry name" value="SWAP_N_domain"/>
</dbReference>
<dbReference type="GO" id="GO:0003723">
    <property type="term" value="F:RNA binding"/>
    <property type="evidence" value="ECO:0007669"/>
    <property type="project" value="UniProtKB-KW"/>
</dbReference>
<keyword evidence="5" id="KW-0677">Repeat</keyword>
<dbReference type="EMBL" id="HADW01009348">
    <property type="protein sequence ID" value="SBP10748.1"/>
    <property type="molecule type" value="Transcribed_RNA"/>
</dbReference>
<gene>
    <name evidence="19" type="primary">SFSWAP</name>
</gene>
<evidence type="ECO:0000256" key="13">
    <source>
        <dbReference type="ARBA" id="ARBA00068355"/>
    </source>
</evidence>
<sequence length="938" mass="104805">MFRRGAKKDHNNKPVKKDVSDSDKYADLLVFGYACKLFREDEKAVYHDHGKHLIPWMGDKSIMIDRYDGRGHLHDLSEYDSGSWNTSYQLSEEEARIEALCDEERYLALHTDLLEEEARQEEEYKRLSEALADEGTYNAVAFKYSADYYDPSQPTEEEDAHKEQEEGESGGSEEPFIAPAGLAIPPDVELPATVKTHNIIERTAKFVRQQGAQFEIVLKAKQAGNSQFDFLRFDHYLNPYYKHILRAMKEGRYNLGSVNKQEQSQESDSEDSDDDGDGSYLHPSLFAPKKCSRLEEITKPLKVMDPDHPLAAIVLKAQQERNGIAAAAAAATAAATAAPVTNPEEPVPTTTVQYSADPVYYGYYMLPDGSYCLAPPPPGVDATSYYNSVTSTVISAPATSEAQPHVGTTPTPAETVTVAPPVSAPSQVSSSAAPVNVQEVSSKVEAPVSTPAPAAIIPPPPDIQPVIDKLAEYVARNGLKFEASVCAKNDPRFEFLQSWNQYNTYYEFKKNYFMQKEGKMLLKDGIVDDDADDDLQTDNSDKESNLAKGSFAPISFAIKPKENDLLPLEKNRVRLDDDSDEDKLLGEERLEAVLGRAVMIDREPLPVIIPDEKKPMLSLEELEAKQAKQKLEDRLAAAAREKLAQAAKESKEKQLQAERKRKAALFLQTLRSPVPGEPEAKRAELESYSQLELQEVYSALSESAPPHMHHPPPAFLQEQRSPLENYGSNRKRETAIHSSSSASYTTSKGSDRSRDRDRDRDRDRERDRQRDRDRGKDKEKKKKKHKRRSRSRSRSRSRNRHSLPSSYKRGRRSRSRSRSPGRRDRRGPSPEKRLPSSSSSMPRGRKRSRSPAEHKRHSLSRHVQTAGSSISPYSSPRVLSPSASPASSLGRSRGGSREKDSAVSSSIVSSVQSKITQDLMAKVRAMLATSKTFQPPTS</sequence>
<comment type="subcellular location">
    <subcellularLocation>
        <location evidence="1">Nucleus</location>
    </subcellularLocation>
</comment>
<keyword evidence="3" id="KW-0597">Phosphoprotein</keyword>
<keyword evidence="4" id="KW-0507">mRNA processing</keyword>
<evidence type="ECO:0000256" key="5">
    <source>
        <dbReference type="ARBA" id="ARBA00022737"/>
    </source>
</evidence>
<dbReference type="FunFam" id="1.10.10.790:FF:000014">
    <property type="entry name" value="Splicing factor SWAP"/>
    <property type="match status" value="1"/>
</dbReference>
<feature type="coiled-coil region" evidence="16">
    <location>
        <begin position="621"/>
        <end position="663"/>
    </location>
</feature>
<evidence type="ECO:0000256" key="12">
    <source>
        <dbReference type="ARBA" id="ARBA00023242"/>
    </source>
</evidence>
<feature type="compositionally biased region" description="Acidic residues" evidence="17">
    <location>
        <begin position="265"/>
        <end position="277"/>
    </location>
</feature>
<evidence type="ECO:0000256" key="3">
    <source>
        <dbReference type="ARBA" id="ARBA00022553"/>
    </source>
</evidence>
<dbReference type="SMART" id="SM00648">
    <property type="entry name" value="SWAP"/>
    <property type="match status" value="2"/>
</dbReference>
<feature type="compositionally biased region" description="Low complexity" evidence="17">
    <location>
        <begin position="874"/>
        <end position="891"/>
    </location>
</feature>
<feature type="domain" description="SURP motif" evidence="18">
    <location>
        <begin position="199"/>
        <end position="241"/>
    </location>
</feature>
<keyword evidence="9 16" id="KW-0175">Coiled coil</keyword>
<feature type="region of interest" description="Disordered" evidence="17">
    <location>
        <begin position="699"/>
        <end position="915"/>
    </location>
</feature>
<dbReference type="Pfam" id="PF09750">
    <property type="entry name" value="DRY_EERY"/>
    <property type="match status" value="1"/>
</dbReference>
<reference evidence="19" key="2">
    <citation type="submission" date="2016-06" db="EMBL/GenBank/DDBJ databases">
        <title>The genome of a short-lived fish provides insights into sex chromosome evolution and the genetic control of aging.</title>
        <authorList>
            <person name="Reichwald K."/>
            <person name="Felder M."/>
            <person name="Petzold A."/>
            <person name="Koch P."/>
            <person name="Groth M."/>
            <person name="Platzer M."/>
        </authorList>
    </citation>
    <scope>NUCLEOTIDE SEQUENCE</scope>
    <source>
        <tissue evidence="19">Brain</tissue>
    </source>
</reference>
<dbReference type="SUPFAM" id="SSF109905">
    <property type="entry name" value="Surp module (SWAP domain)"/>
    <property type="match status" value="2"/>
</dbReference>
<dbReference type="Pfam" id="PF01805">
    <property type="entry name" value="Surp"/>
    <property type="match status" value="2"/>
</dbReference>
<feature type="compositionally biased region" description="Polar residues" evidence="17">
    <location>
        <begin position="861"/>
        <end position="873"/>
    </location>
</feature>
<dbReference type="EMBL" id="HADX01000806">
    <property type="protein sequence ID" value="SBP23038.1"/>
    <property type="molecule type" value="Transcribed_RNA"/>
</dbReference>
<dbReference type="GO" id="GO:0005634">
    <property type="term" value="C:nucleus"/>
    <property type="evidence" value="ECO:0007669"/>
    <property type="project" value="UniProtKB-SubCell"/>
</dbReference>
<keyword evidence="7" id="KW-0007">Acetylation</keyword>
<dbReference type="FunFam" id="1.10.10.790:FF:000003">
    <property type="entry name" value="Splicing factor, suppressor of white-apricot homolog"/>
    <property type="match status" value="1"/>
</dbReference>
<feature type="compositionally biased region" description="Basic residues" evidence="17">
    <location>
        <begin position="843"/>
        <end position="860"/>
    </location>
</feature>
<keyword evidence="8" id="KW-0805">Transcription regulation</keyword>
<reference evidence="19" key="1">
    <citation type="submission" date="2016-05" db="EMBL/GenBank/DDBJ databases">
        <authorList>
            <person name="Lavstsen T."/>
            <person name="Jespersen J.S."/>
        </authorList>
    </citation>
    <scope>NUCLEOTIDE SEQUENCE</scope>
    <source>
        <tissue evidence="19">Brain</tissue>
    </source>
</reference>
<dbReference type="AlphaFoldDB" id="A0A1A7XYD6"/>
<feature type="region of interest" description="Disordered" evidence="17">
    <location>
        <begin position="257"/>
        <end position="284"/>
    </location>
</feature>
<dbReference type="InterPro" id="IPR040397">
    <property type="entry name" value="SWAP"/>
</dbReference>
<evidence type="ECO:0000256" key="1">
    <source>
        <dbReference type="ARBA" id="ARBA00004123"/>
    </source>
</evidence>
<dbReference type="PANTHER" id="PTHR13161:SF15">
    <property type="entry name" value="SPLICING FACTOR, SUPPRESSOR OF WHITE-APRICOT HOMOLOG"/>
    <property type="match status" value="1"/>
</dbReference>
<evidence type="ECO:0000259" key="18">
    <source>
        <dbReference type="PROSITE" id="PS50128"/>
    </source>
</evidence>
<dbReference type="PROSITE" id="PS50128">
    <property type="entry name" value="SURP"/>
    <property type="match status" value="2"/>
</dbReference>
<name>A0A1A7XYD6_9TELE</name>
<evidence type="ECO:0000256" key="7">
    <source>
        <dbReference type="ARBA" id="ARBA00022990"/>
    </source>
</evidence>
<dbReference type="InterPro" id="IPR000061">
    <property type="entry name" value="Surp"/>
</dbReference>
<evidence type="ECO:0000256" key="2">
    <source>
        <dbReference type="ARBA" id="ARBA00022491"/>
    </source>
</evidence>
<keyword evidence="2" id="KW-0678">Repressor</keyword>
<evidence type="ECO:0000256" key="6">
    <source>
        <dbReference type="ARBA" id="ARBA00022884"/>
    </source>
</evidence>
<feature type="compositionally biased region" description="Low complexity" evidence="17">
    <location>
        <begin position="902"/>
        <end position="913"/>
    </location>
</feature>
<feature type="region of interest" description="Disordered" evidence="17">
    <location>
        <begin position="150"/>
        <end position="179"/>
    </location>
</feature>